<protein>
    <submittedName>
        <fullName evidence="2">Uncharacterized protein</fullName>
    </submittedName>
</protein>
<keyword evidence="3" id="KW-1185">Reference proteome</keyword>
<accession>A0ABS5QE07</accession>
<evidence type="ECO:0000313" key="3">
    <source>
        <dbReference type="Proteomes" id="UP000766336"/>
    </source>
</evidence>
<evidence type="ECO:0000256" key="1">
    <source>
        <dbReference type="SAM" id="SignalP"/>
    </source>
</evidence>
<feature type="chain" id="PRO_5045443826" evidence="1">
    <location>
        <begin position="22"/>
        <end position="187"/>
    </location>
</feature>
<sequence length="187" mass="18898">MNRALLLALPLLAACSGPLLTAPAGESAVLPRDAVVGAGDPTRSAILTTNAVFSERTPAAGQPASGARAIAQMEFLAATLPRASNFSNASPTLGPQLLTARQEWRGALGIAPGADPQAVIDSLYQASRALEAGQRDAAASSLPNGLFPQGGAATLTRLAALPRLPQTAAAAATAQEALRTTTPQRTL</sequence>
<reference evidence="2 3" key="1">
    <citation type="submission" date="2021-05" db="EMBL/GenBank/DDBJ databases">
        <title>Roseococcus sp. XZZS9, whole genome shotgun sequencing project.</title>
        <authorList>
            <person name="Zhao G."/>
            <person name="Shen L."/>
        </authorList>
    </citation>
    <scope>NUCLEOTIDE SEQUENCE [LARGE SCALE GENOMIC DNA]</scope>
    <source>
        <strain evidence="2 3">XZZS9</strain>
    </source>
</reference>
<evidence type="ECO:0000313" key="2">
    <source>
        <dbReference type="EMBL" id="MBS7811936.1"/>
    </source>
</evidence>
<organism evidence="2 3">
    <name type="scientific">Roseococcus pinisoli</name>
    <dbReference type="NCBI Taxonomy" id="2835040"/>
    <lineage>
        <taxon>Bacteria</taxon>
        <taxon>Pseudomonadati</taxon>
        <taxon>Pseudomonadota</taxon>
        <taxon>Alphaproteobacteria</taxon>
        <taxon>Acetobacterales</taxon>
        <taxon>Roseomonadaceae</taxon>
        <taxon>Roseococcus</taxon>
    </lineage>
</organism>
<dbReference type="PROSITE" id="PS51257">
    <property type="entry name" value="PROKAR_LIPOPROTEIN"/>
    <property type="match status" value="1"/>
</dbReference>
<gene>
    <name evidence="2" type="ORF">KHU32_13380</name>
</gene>
<keyword evidence="1" id="KW-0732">Signal</keyword>
<proteinExistence type="predicted"/>
<feature type="signal peptide" evidence="1">
    <location>
        <begin position="1"/>
        <end position="21"/>
    </location>
</feature>
<name>A0ABS5QE07_9PROT</name>
<dbReference type="Proteomes" id="UP000766336">
    <property type="component" value="Unassembled WGS sequence"/>
</dbReference>
<comment type="caution">
    <text evidence="2">The sequence shown here is derived from an EMBL/GenBank/DDBJ whole genome shotgun (WGS) entry which is preliminary data.</text>
</comment>
<dbReference type="EMBL" id="JAHCDA010000002">
    <property type="protein sequence ID" value="MBS7811936.1"/>
    <property type="molecule type" value="Genomic_DNA"/>
</dbReference>
<dbReference type="RefSeq" id="WP_213670578.1">
    <property type="nucleotide sequence ID" value="NZ_JAHCDA010000002.1"/>
</dbReference>